<dbReference type="SUPFAM" id="SSF101967">
    <property type="entry name" value="Adhesin YadA, collagen-binding domain"/>
    <property type="match status" value="1"/>
</dbReference>
<feature type="domain" description="Trimeric autotransporter adhesin YadA-like head" evidence="1">
    <location>
        <begin position="600"/>
        <end position="625"/>
    </location>
</feature>
<dbReference type="CDD" id="cd12820">
    <property type="entry name" value="LbR_YadA-like"/>
    <property type="match status" value="1"/>
</dbReference>
<feature type="domain" description="Trimeric autotransporter adhesin YadA-like head" evidence="1">
    <location>
        <begin position="553"/>
        <end position="578"/>
    </location>
</feature>
<dbReference type="GO" id="GO:0019867">
    <property type="term" value="C:outer membrane"/>
    <property type="evidence" value="ECO:0007669"/>
    <property type="project" value="InterPro"/>
</dbReference>
<dbReference type="InterPro" id="IPR011049">
    <property type="entry name" value="Serralysin-like_metalloprot_C"/>
</dbReference>
<gene>
    <name evidence="2" type="ORF">LCGC14_1264320</name>
</gene>
<dbReference type="Gene3D" id="2.60.40.4050">
    <property type="match status" value="1"/>
</dbReference>
<protein>
    <recommendedName>
        <fullName evidence="1">Trimeric autotransporter adhesin YadA-like head domain-containing protein</fullName>
    </recommendedName>
</protein>
<sequence length="820" mass="81922">MRKLIIAALTAVALAFTVPQIVRSDGFNTVADLTSVSSDICVANASGGCLQNEAASNTNPTLIPDKSDRTLGIGAVSNTISFIVGGVRRFAVSSIAIVPGAVVMDSGVGNRPQLRWDTNATATVPGYTWQNDTDTGIGRAGADQLSLIANASEIMHISTAGVTAATATLDSLTVNSTIETHQLDVIHTATEVDDHALVIKADAAGFGDIKAIEIDYTTGAIAAGSEDSIILVNIDESASTGGEVHALEVLSTTGNATIEALHVGVGVAPLHQSVGTFGDMDSALVLAVNRLTEFTTTASNIVIFVADNDTITIGDAAQFGEIEFLLATVASGAGVKPTFEYSTTVDAWSPFVPTDGTNGFRNTGIIDFEPADLSGWIVGTGSEFLIRITRTANGLGTTPIEDLVQIAATTSFTWNKDGSLLVSGLAISATGIVDLSSSDASTTTEGLVFPQHATACAGGTAEGQVCWEADANILHIGDSSGLQDFLPASAFSGAATLSGTGVVTTTAITAESIPGTTPTATGTDAVGIGDGAVAGDAAGDNGVLAIGANSTSTGVDSIAIGENTDATGDNSIAIGGNAVDATSADATAARAIAIGNNSLADAINGIAIGVTSNAGGTDAIAIGSASDASAIGAIAIGDNANATGANCVAIGGNATNDDSADCSAADSVAIGQHILADDIGEFAFASGEFAAQSDAHTSIYVLRRNTTDDAQGELFSDGLAGDIGIASDCAASFRANIVARQTDADDVSAGYHITGVIDNNAGTTALVGLATTDTLGEDVVAWDVIATADDTNDGLNILATGAAGDDVNWVARVEVAYVCG</sequence>
<dbReference type="Gene3D" id="2.150.10.10">
    <property type="entry name" value="Serralysin-like metalloprotease, C-terminal"/>
    <property type="match status" value="1"/>
</dbReference>
<name>A0A0F9L257_9ZZZZ</name>
<comment type="caution">
    <text evidence="2">The sequence shown here is derived from an EMBL/GenBank/DDBJ whole genome shotgun (WGS) entry which is preliminary data.</text>
</comment>
<dbReference type="Pfam" id="PF05658">
    <property type="entry name" value="YadA_head"/>
    <property type="match status" value="3"/>
</dbReference>
<accession>A0A0F9L257</accession>
<dbReference type="EMBL" id="LAZR01007038">
    <property type="protein sequence ID" value="KKM87888.1"/>
    <property type="molecule type" value="Genomic_DNA"/>
</dbReference>
<dbReference type="AlphaFoldDB" id="A0A0F9L257"/>
<proteinExistence type="predicted"/>
<organism evidence="2">
    <name type="scientific">marine sediment metagenome</name>
    <dbReference type="NCBI Taxonomy" id="412755"/>
    <lineage>
        <taxon>unclassified sequences</taxon>
        <taxon>metagenomes</taxon>
        <taxon>ecological metagenomes</taxon>
    </lineage>
</organism>
<evidence type="ECO:0000313" key="2">
    <source>
        <dbReference type="EMBL" id="KKM87888.1"/>
    </source>
</evidence>
<feature type="domain" description="Trimeric autotransporter adhesin YadA-like head" evidence="1">
    <location>
        <begin position="628"/>
        <end position="654"/>
    </location>
</feature>
<reference evidence="2" key="1">
    <citation type="journal article" date="2015" name="Nature">
        <title>Complex archaea that bridge the gap between prokaryotes and eukaryotes.</title>
        <authorList>
            <person name="Spang A."/>
            <person name="Saw J.H."/>
            <person name="Jorgensen S.L."/>
            <person name="Zaremba-Niedzwiedzka K."/>
            <person name="Martijn J."/>
            <person name="Lind A.E."/>
            <person name="van Eijk R."/>
            <person name="Schleper C."/>
            <person name="Guy L."/>
            <person name="Ettema T.J."/>
        </authorList>
    </citation>
    <scope>NUCLEOTIDE SEQUENCE</scope>
</reference>
<evidence type="ECO:0000259" key="1">
    <source>
        <dbReference type="Pfam" id="PF05658"/>
    </source>
</evidence>
<dbReference type="InterPro" id="IPR008640">
    <property type="entry name" value="Adhesin_Head_dom"/>
</dbReference>